<dbReference type="SUPFAM" id="SSF55920">
    <property type="entry name" value="Creatinase/aminopeptidase"/>
    <property type="match status" value="1"/>
</dbReference>
<dbReference type="InterPro" id="IPR050659">
    <property type="entry name" value="Peptidase_M24B"/>
</dbReference>
<reference evidence="7 8" key="1">
    <citation type="submission" date="2017-08" db="EMBL/GenBank/DDBJ databases">
        <title>Infants hospitalized years apart are colonized by the same room-sourced microbial strains.</title>
        <authorList>
            <person name="Brooks B."/>
            <person name="Olm M.R."/>
            <person name="Firek B.A."/>
            <person name="Baker R."/>
            <person name="Thomas B.C."/>
            <person name="Morowitz M.J."/>
            <person name="Banfield J.F."/>
        </authorList>
    </citation>
    <scope>NUCLEOTIDE SEQUENCE [LARGE SCALE GENOMIC DNA]</scope>
    <source>
        <strain evidence="7">S2_005_002_R2_34</strain>
    </source>
</reference>
<dbReference type="Gene3D" id="3.40.350.10">
    <property type="entry name" value="Creatinase/prolidase N-terminal domain"/>
    <property type="match status" value="1"/>
</dbReference>
<dbReference type="GO" id="GO:0006508">
    <property type="term" value="P:proteolysis"/>
    <property type="evidence" value="ECO:0007669"/>
    <property type="project" value="UniProtKB-KW"/>
</dbReference>
<gene>
    <name evidence="7" type="ORF">DI556_15100</name>
</gene>
<evidence type="ECO:0000256" key="4">
    <source>
        <dbReference type="ARBA" id="ARBA00023049"/>
    </source>
</evidence>
<evidence type="ECO:0000313" key="8">
    <source>
        <dbReference type="Proteomes" id="UP000249185"/>
    </source>
</evidence>
<dbReference type="PROSITE" id="PS00491">
    <property type="entry name" value="PROLINE_PEPTIDASE"/>
    <property type="match status" value="1"/>
</dbReference>
<dbReference type="PANTHER" id="PTHR46112:SF3">
    <property type="entry name" value="AMINOPEPTIDASE YPDF"/>
    <property type="match status" value="1"/>
</dbReference>
<dbReference type="GO" id="GO:0046872">
    <property type="term" value="F:metal ion binding"/>
    <property type="evidence" value="ECO:0007669"/>
    <property type="project" value="UniProtKB-KW"/>
</dbReference>
<dbReference type="SUPFAM" id="SSF53092">
    <property type="entry name" value="Creatinase/prolidase N-terminal domain"/>
    <property type="match status" value="1"/>
</dbReference>
<dbReference type="EMBL" id="QFPW01000013">
    <property type="protein sequence ID" value="PZQ48147.1"/>
    <property type="molecule type" value="Genomic_DNA"/>
</dbReference>
<evidence type="ECO:0000256" key="3">
    <source>
        <dbReference type="ARBA" id="ARBA00022801"/>
    </source>
</evidence>
<keyword evidence="3" id="KW-0378">Hydrolase</keyword>
<evidence type="ECO:0000313" key="7">
    <source>
        <dbReference type="EMBL" id="PZQ48147.1"/>
    </source>
</evidence>
<keyword evidence="2" id="KW-0479">Metal-binding</keyword>
<dbReference type="InterPro" id="IPR000994">
    <property type="entry name" value="Pept_M24"/>
</dbReference>
<dbReference type="GO" id="GO:0004177">
    <property type="term" value="F:aminopeptidase activity"/>
    <property type="evidence" value="ECO:0007669"/>
    <property type="project" value="UniProtKB-ARBA"/>
</dbReference>
<dbReference type="InterPro" id="IPR036005">
    <property type="entry name" value="Creatinase/aminopeptidase-like"/>
</dbReference>
<dbReference type="Pfam" id="PF01321">
    <property type="entry name" value="Creatinase_N"/>
    <property type="match status" value="1"/>
</dbReference>
<dbReference type="InterPro" id="IPR000587">
    <property type="entry name" value="Creatinase_N"/>
</dbReference>
<keyword evidence="1" id="KW-0645">Protease</keyword>
<dbReference type="PRINTS" id="PR00599">
    <property type="entry name" value="MAPEPTIDASE"/>
</dbReference>
<dbReference type="InterPro" id="IPR001714">
    <property type="entry name" value="Pept_M24_MAP"/>
</dbReference>
<sequence length="364" mass="38396">MGRDRLRALRDAMRSEGVDLLALGPGAHMRWLLGFEPHGDERLLLLLVTADGAGFVMPALEADSAGRFTTLPMRLWTDAEGPGGALDAVLGALRATGARKVAVDETMRADFALTLLDRLPGVERVFAESTIGRLRMLKDAAERAALKRSSDLADKAVRAAMAAMRPGVTEAEIARVVEDTFARAGATTLFTIIGAGPNGAFPHHQTGDTPLRAGDAVVLDIGARLDGAPSDITRMAIIGEKPAGYDEIHAIVEGAVLAGLAAARPGALAREVDEAARGHIAAHGYGDFFLHRTGHGLGVEVHEPPYVTGSSETVLEEGMVFSIEPGIYLPGRFGIRLEEIVYLTGAGAERFSDLPRAAVLVTGD</sequence>
<dbReference type="GO" id="GO:0008235">
    <property type="term" value="F:metalloexopeptidase activity"/>
    <property type="evidence" value="ECO:0007669"/>
    <property type="project" value="UniProtKB-ARBA"/>
</dbReference>
<evidence type="ECO:0000259" key="6">
    <source>
        <dbReference type="Pfam" id="PF01321"/>
    </source>
</evidence>
<protein>
    <submittedName>
        <fullName evidence="7">Peptidase M24</fullName>
    </submittedName>
</protein>
<dbReference type="Pfam" id="PF00557">
    <property type="entry name" value="Peptidase_M24"/>
    <property type="match status" value="1"/>
</dbReference>
<dbReference type="AlphaFoldDB" id="A0A2W5PTS0"/>
<dbReference type="Gene3D" id="3.90.230.10">
    <property type="entry name" value="Creatinase/methionine aminopeptidase superfamily"/>
    <property type="match status" value="1"/>
</dbReference>
<feature type="domain" description="Peptidase M24" evidence="5">
    <location>
        <begin position="145"/>
        <end position="344"/>
    </location>
</feature>
<proteinExistence type="predicted"/>
<dbReference type="Proteomes" id="UP000249185">
    <property type="component" value="Unassembled WGS sequence"/>
</dbReference>
<accession>A0A2W5PTS0</accession>
<organism evidence="7 8">
    <name type="scientific">Rhodovulum sulfidophilum</name>
    <name type="common">Rhodobacter sulfidophilus</name>
    <dbReference type="NCBI Taxonomy" id="35806"/>
    <lineage>
        <taxon>Bacteria</taxon>
        <taxon>Pseudomonadati</taxon>
        <taxon>Pseudomonadota</taxon>
        <taxon>Alphaproteobacteria</taxon>
        <taxon>Rhodobacterales</taxon>
        <taxon>Paracoccaceae</taxon>
        <taxon>Rhodovulum</taxon>
    </lineage>
</organism>
<dbReference type="InterPro" id="IPR029149">
    <property type="entry name" value="Creatin/AminoP/Spt16_N"/>
</dbReference>
<dbReference type="PANTHER" id="PTHR46112">
    <property type="entry name" value="AMINOPEPTIDASE"/>
    <property type="match status" value="1"/>
</dbReference>
<evidence type="ECO:0000256" key="1">
    <source>
        <dbReference type="ARBA" id="ARBA00022670"/>
    </source>
</evidence>
<dbReference type="InterPro" id="IPR001131">
    <property type="entry name" value="Peptidase_M24B_aminopep-P_CS"/>
</dbReference>
<keyword evidence="4" id="KW-0482">Metalloprotease</keyword>
<comment type="caution">
    <text evidence="7">The sequence shown here is derived from an EMBL/GenBank/DDBJ whole genome shotgun (WGS) entry which is preliminary data.</text>
</comment>
<feature type="domain" description="Creatinase N-terminal" evidence="6">
    <location>
        <begin position="5"/>
        <end position="136"/>
    </location>
</feature>
<evidence type="ECO:0000259" key="5">
    <source>
        <dbReference type="Pfam" id="PF00557"/>
    </source>
</evidence>
<name>A0A2W5PTS0_RHOSU</name>
<evidence type="ECO:0000256" key="2">
    <source>
        <dbReference type="ARBA" id="ARBA00022723"/>
    </source>
</evidence>